<organism evidence="1 2">
    <name type="scientific">Leptidea sinapis</name>
    <dbReference type="NCBI Taxonomy" id="189913"/>
    <lineage>
        <taxon>Eukaryota</taxon>
        <taxon>Metazoa</taxon>
        <taxon>Ecdysozoa</taxon>
        <taxon>Arthropoda</taxon>
        <taxon>Hexapoda</taxon>
        <taxon>Insecta</taxon>
        <taxon>Pterygota</taxon>
        <taxon>Neoptera</taxon>
        <taxon>Endopterygota</taxon>
        <taxon>Lepidoptera</taxon>
        <taxon>Glossata</taxon>
        <taxon>Ditrysia</taxon>
        <taxon>Papilionoidea</taxon>
        <taxon>Pieridae</taxon>
        <taxon>Dismorphiinae</taxon>
        <taxon>Leptidea</taxon>
    </lineage>
</organism>
<dbReference type="AlphaFoldDB" id="A0A5E4Q1R5"/>
<dbReference type="Proteomes" id="UP000324832">
    <property type="component" value="Unassembled WGS sequence"/>
</dbReference>
<evidence type="ECO:0000313" key="1">
    <source>
        <dbReference type="EMBL" id="VVC92213.1"/>
    </source>
</evidence>
<keyword evidence="2" id="KW-1185">Reference proteome</keyword>
<gene>
    <name evidence="1" type="ORF">LSINAPIS_LOCUS4710</name>
</gene>
<dbReference type="InterPro" id="IPR033305">
    <property type="entry name" value="Hydin-like"/>
</dbReference>
<accession>A0A5E4Q1R5</accession>
<dbReference type="PANTHER" id="PTHR23053:SF0">
    <property type="entry name" value="HYDROCEPHALUS-INDUCING PROTEIN HOMOLOG"/>
    <property type="match status" value="1"/>
</dbReference>
<dbReference type="InterPro" id="IPR013783">
    <property type="entry name" value="Ig-like_fold"/>
</dbReference>
<proteinExistence type="predicted"/>
<dbReference type="GO" id="GO:0003341">
    <property type="term" value="P:cilium movement"/>
    <property type="evidence" value="ECO:0007669"/>
    <property type="project" value="TreeGrafter"/>
</dbReference>
<sequence length="1160" mass="132386">MQRRSIVMVNNGDKLYKFKWDEVDMIVVKPSFGFISPGEEKDLEVMFFSPQPITIKKTITLFEHNEETGVDQRYETAIEDTTLNNIPDTTDVINMIVVYSAMTDYANYSCELQDEMTLEDTFIYQTRTFSFKVINTGKVPMKIGWNFIIDDEFPSRVDKHLEPEEAEEMDLPRVSTADEDVNHKEEDRDSVDTWFEIDLPFLIEPSKQCLKPNEDCTFKVTFSPLDAFLYRVRLKSCIDNLDPYKQNISCKITAKSLIPYVHLDIEESDYLTSDKRKNTGVALPLNIMMVVTQNPELVPMHCNMLKGFVEGGTSTEVEFTFAPTAPGVYESQWKFRIPSHSIVINLLVAGIVREPDVVFVPTIYLIRNSLVGFTSTNTVMLKNNESEPLRFRFKGNSLCNESGKTPVVMQPEKGILKPRSETSIKVIYTPIQDGPLSFKIFCEIQYLTKDLMLCVNALSYSINPKISYYLIGCEHTASTYQRTIPFTIKNDGSATFFFEWDYSSSAVKKYLQVNVEPSNGHVSPGANVECTVYFTLKKVPVQSFPMTLSISDGPVYELLLFAEIEKPLYHFSCMDFDFGKCIVNAPPMTYKKNIAFEETLIAPGERLKISIYFRPKLVKEYEFMLHFWVNSLCEEIVTIKGEGVPLLFDLYEGCQKSFDLGPVKVGEKIIRVIEVMNHSKVQIEASFTFRDMVHMLEQYKSGKIQEQTTKDAENALSSLKVIPNKCIIKPYRKLNMKVFHDERPLVKLSGSATGMSLCLSQNSLQFGRVRKRGCKILKVMLQNKGDFGTRSDDMWLVLSELSNQSAPFETLKEFHVEPNSTFEIPVHFKPKTMGTHEAQVLYSPLGESALFVTLLGTAIHPNPNGTIYITVSAKDFHTEDLLVYNITEKIAPDKFSGYYEIQQPNLIKTWGEAAATCRWTFVCYEESEFNIKATLALTYSPLVVGESEEYLQIHNIHTGTYVYKIILKCLPAKEKCLEFSTPLGTVILLRLRVHNKSELATEFVAKVSHPSILTEKEYYLGPLEKGKFQAWFEPTELGVQHCTVSFNSPVAGEFVFNIKGIGTEPKPQGPYGIKKGGFTTIPFKNVFEEKRIFKIYVDREEFYVKTLYEQINSKEEKTIPVSLSETLYDMTEMPKGCLTIETYDPPEPKVQWTFFLQGLP</sequence>
<protein>
    <recommendedName>
        <fullName evidence="3">MSP domain-containing protein</fullName>
    </recommendedName>
</protein>
<dbReference type="GO" id="GO:0005930">
    <property type="term" value="C:axoneme"/>
    <property type="evidence" value="ECO:0007669"/>
    <property type="project" value="TreeGrafter"/>
</dbReference>
<dbReference type="PANTHER" id="PTHR23053">
    <property type="entry name" value="DLEC1 DELETED IN LUNG AND ESOPHAGEAL CANCER 1"/>
    <property type="match status" value="1"/>
</dbReference>
<dbReference type="SUPFAM" id="SSF49354">
    <property type="entry name" value="PapD-like"/>
    <property type="match status" value="1"/>
</dbReference>
<name>A0A5E4Q1R5_9NEOP</name>
<evidence type="ECO:0000313" key="2">
    <source>
        <dbReference type="Proteomes" id="UP000324832"/>
    </source>
</evidence>
<reference evidence="1 2" key="1">
    <citation type="submission" date="2017-07" db="EMBL/GenBank/DDBJ databases">
        <authorList>
            <person name="Talla V."/>
            <person name="Backstrom N."/>
        </authorList>
    </citation>
    <scope>NUCLEOTIDE SEQUENCE [LARGE SCALE GENOMIC DNA]</scope>
</reference>
<dbReference type="InterPro" id="IPR008962">
    <property type="entry name" value="PapD-like_sf"/>
</dbReference>
<dbReference type="Gene3D" id="2.60.40.10">
    <property type="entry name" value="Immunoglobulins"/>
    <property type="match status" value="4"/>
</dbReference>
<evidence type="ECO:0008006" key="3">
    <source>
        <dbReference type="Google" id="ProtNLM"/>
    </source>
</evidence>
<dbReference type="GO" id="GO:1904158">
    <property type="term" value="P:axonemal central apparatus assembly"/>
    <property type="evidence" value="ECO:0007669"/>
    <property type="project" value="TreeGrafter"/>
</dbReference>
<dbReference type="EMBL" id="FZQP02001227">
    <property type="protein sequence ID" value="VVC92213.1"/>
    <property type="molecule type" value="Genomic_DNA"/>
</dbReference>